<evidence type="ECO:0000313" key="4">
    <source>
        <dbReference type="Proteomes" id="UP001492380"/>
    </source>
</evidence>
<keyword evidence="4" id="KW-1185">Reference proteome</keyword>
<dbReference type="Gene3D" id="1.20.58.340">
    <property type="entry name" value="Magnesium transport protein CorA, transmembrane region"/>
    <property type="match status" value="1"/>
</dbReference>
<reference evidence="3 4" key="1">
    <citation type="submission" date="2024-04" db="EMBL/GenBank/DDBJ databases">
        <title>Phyllosticta paracitricarpa is synonymous to the EU quarantine fungus P. citricarpa based on phylogenomic analyses.</title>
        <authorList>
            <consortium name="Lawrence Berkeley National Laboratory"/>
            <person name="Van Ingen-Buijs V.A."/>
            <person name="Van Westerhoven A.C."/>
            <person name="Haridas S."/>
            <person name="Skiadas P."/>
            <person name="Martin F."/>
            <person name="Groenewald J.Z."/>
            <person name="Crous P.W."/>
            <person name="Seidl M.F."/>
        </authorList>
    </citation>
    <scope>NUCLEOTIDE SEQUENCE [LARGE SCALE GENOMIC DNA]</scope>
    <source>
        <strain evidence="3 4">CBS 123374</strain>
    </source>
</reference>
<feature type="region of interest" description="Disordered" evidence="1">
    <location>
        <begin position="840"/>
        <end position="1003"/>
    </location>
</feature>
<keyword evidence="2" id="KW-0472">Membrane</keyword>
<feature type="transmembrane region" description="Helical" evidence="2">
    <location>
        <begin position="393"/>
        <end position="417"/>
    </location>
</feature>
<organism evidence="3 4">
    <name type="scientific">Phyllosticta capitalensis</name>
    <dbReference type="NCBI Taxonomy" id="121624"/>
    <lineage>
        <taxon>Eukaryota</taxon>
        <taxon>Fungi</taxon>
        <taxon>Dikarya</taxon>
        <taxon>Ascomycota</taxon>
        <taxon>Pezizomycotina</taxon>
        <taxon>Dothideomycetes</taxon>
        <taxon>Dothideomycetes incertae sedis</taxon>
        <taxon>Botryosphaeriales</taxon>
        <taxon>Phyllostictaceae</taxon>
        <taxon>Phyllosticta</taxon>
    </lineage>
</organism>
<dbReference type="Proteomes" id="UP001492380">
    <property type="component" value="Unassembled WGS sequence"/>
</dbReference>
<feature type="compositionally biased region" description="Basic and acidic residues" evidence="1">
    <location>
        <begin position="951"/>
        <end position="969"/>
    </location>
</feature>
<evidence type="ECO:0000256" key="2">
    <source>
        <dbReference type="SAM" id="Phobius"/>
    </source>
</evidence>
<feature type="region of interest" description="Disordered" evidence="1">
    <location>
        <begin position="592"/>
        <end position="753"/>
    </location>
</feature>
<proteinExistence type="predicted"/>
<feature type="region of interest" description="Disordered" evidence="1">
    <location>
        <begin position="1203"/>
        <end position="1241"/>
    </location>
</feature>
<keyword evidence="2" id="KW-0812">Transmembrane</keyword>
<evidence type="ECO:0000313" key="3">
    <source>
        <dbReference type="EMBL" id="KAK8227555.1"/>
    </source>
</evidence>
<evidence type="ECO:0000256" key="1">
    <source>
        <dbReference type="SAM" id="MobiDB-lite"/>
    </source>
</evidence>
<feature type="compositionally biased region" description="Polar residues" evidence="1">
    <location>
        <begin position="1050"/>
        <end position="1067"/>
    </location>
</feature>
<comment type="caution">
    <text evidence="3">The sequence shown here is derived from an EMBL/GenBank/DDBJ whole genome shotgun (WGS) entry which is preliminary data.</text>
</comment>
<feature type="compositionally biased region" description="Acidic residues" evidence="1">
    <location>
        <begin position="973"/>
        <end position="982"/>
    </location>
</feature>
<keyword evidence="2" id="KW-1133">Transmembrane helix</keyword>
<dbReference type="EMBL" id="JBBWRZ010000010">
    <property type="protein sequence ID" value="KAK8227555.1"/>
    <property type="molecule type" value="Genomic_DNA"/>
</dbReference>
<feature type="compositionally biased region" description="Polar residues" evidence="1">
    <location>
        <begin position="596"/>
        <end position="605"/>
    </location>
</feature>
<accession>A0ABR1YFX9</accession>
<gene>
    <name evidence="3" type="ORF">HDK90DRAFT_63469</name>
</gene>
<protein>
    <submittedName>
        <fullName evidence="3">Uncharacterized protein</fullName>
    </submittedName>
</protein>
<feature type="compositionally biased region" description="Pro residues" evidence="1">
    <location>
        <begin position="668"/>
        <end position="686"/>
    </location>
</feature>
<feature type="region of interest" description="Disordered" evidence="1">
    <location>
        <begin position="480"/>
        <end position="527"/>
    </location>
</feature>
<name>A0ABR1YFX9_9PEZI</name>
<feature type="compositionally biased region" description="Basic and acidic residues" evidence="1">
    <location>
        <begin position="480"/>
        <end position="490"/>
    </location>
</feature>
<feature type="compositionally biased region" description="Pro residues" evidence="1">
    <location>
        <begin position="1068"/>
        <end position="1078"/>
    </location>
</feature>
<feature type="compositionally biased region" description="Acidic residues" evidence="1">
    <location>
        <begin position="501"/>
        <end position="511"/>
    </location>
</feature>
<feature type="compositionally biased region" description="Basic and acidic residues" evidence="1">
    <location>
        <begin position="1228"/>
        <end position="1241"/>
    </location>
</feature>
<sequence length="1241" mass="139151">MFKAQREQILQRSIFRPFAVNVLDAWKDEKGSCSVDYKTDSFPPECIPHWIEYDGEFSRRRPKIDVEPKGAGVIRLLLCETPLWHPLSFSMTKEQFCAVDKEFDLPAATLPLFESRGSVHTWSIEGDRFYFVMKVQQQNPIANYGLSFCHRLKTGITTGILYGQNLTCQQEWYGTGYSGASRVDEFLPQLKELGHLIDHPLLLPILLLSCDIRRAQHFCMTEIEPRLLQVEEALRVTRPGQIMGKIDTLLHEKRDEDGQYTPLPFDEDKPYYQRKPKMIKLMTEINTLTTESLIALCVPSWQTRFAEFLATFFDESANIDSFPHEHPRSKEMKDMMNHFSSAAANNMDYMQQLKSRMELQLQVLYQFMTQTDNHLNATLAAAATRDSSAMKTLAFLTALFLPGTYVATLFSMDMFNWAGSDDSDGNVNKTSVSSSFWIYWIVTGILTFAVIGGWRLWWKKENRQYKEQYKTFLGFLDKKNDEQPSSKSGRETNGYHAAREESEDDDNDEDDHPGGIGKLRGGASDSPATWLNRAGHALRLDHLGMWSNRSVADGGTEAGPASTHSDLAVDVEAGLERPAADDVEIDCSAWAEKQPPEQQHFSMRQPSPEERHLTIPPKNARRRSRNVPARHLNHPYYPIRQPDQPVESRNVSWGQSGTGLGSGVNIPSLPPPPPPPPPLPPRPSPEPLSSSVGNESPSPEHVGHDENTTNATTALEGRPQIKQYWSINRPPGGSFDRPRPLPTPPPGAKRWMPKCGNDDFSWVDSPGMKERMGAEVWEYMKLLQERYANSPQGRSLKNFHELSRSLQPFIQYFERSALAGRLAGPDPCGSMANAWREFESMEQKKNEAESAAVPAMSDEMHQRQSQLSQPPHSSEPQPTSSQSRVQLVSGQESTPDQWYDQQRRKYLQSSEDRDAPSRSSAWEGNLSADISPTKQLPSGSEPVLGEAVADAEGKEFLENEPVDQLRPRIQEGNPDESDEEELYSLPQPVDSSRRLPPPPAALPAGPLVVVPGQIERRASLILSPHLSNDAGVCSPRFPTYQEPLLFPDENNATDNNASSNGPDSTTSPKPPPNLPDPSPEVIQQRLSRLSTHPPVVRRLSEMGLQAQKRGASAAQVKRWKEWHLSGLARQWCRLQQRQQHRHLQRASGGGDGAVMVEATADERVGGDEAAASAGASSLRVISPLSPLPPIRLDDSDLETFAGQNDVVFGLQKPPPPPRQQQLFNIPQERPRRDRDKSLDQD</sequence>
<feature type="compositionally biased region" description="Polar residues" evidence="1">
    <location>
        <begin position="917"/>
        <end position="938"/>
    </location>
</feature>
<feature type="transmembrane region" description="Helical" evidence="2">
    <location>
        <begin position="437"/>
        <end position="458"/>
    </location>
</feature>
<feature type="compositionally biased region" description="Polar residues" evidence="1">
    <location>
        <begin position="863"/>
        <end position="900"/>
    </location>
</feature>
<feature type="region of interest" description="Disordered" evidence="1">
    <location>
        <begin position="1041"/>
        <end position="1080"/>
    </location>
</feature>